<sequence>MKKLKILIYAINIKLILLDICLIIFIILILYFSYLHKSNIIIQSPATKQVKQNKISLNLMKELSDRKVHGVPYLNFKLPNNLYNDLENDNLSKKTPEEKTLIFNQVESFIKNVVKEKIKEKIKIIDNSLTENDYDITFIQPNSMRVYNSRYKSIAMDFIIEGKNKATGKVEKKLTVDVSIY</sequence>
<keyword evidence="1" id="KW-0812">Transmembrane</keyword>
<protein>
    <submittedName>
        <fullName evidence="2">Uncharacterized protein</fullName>
    </submittedName>
</protein>
<proteinExistence type="predicted"/>
<accession>A0A433ENH6</accession>
<evidence type="ECO:0000313" key="3">
    <source>
        <dbReference type="Proteomes" id="UP000274545"/>
    </source>
</evidence>
<dbReference type="AlphaFoldDB" id="A0A433ENH6"/>
<dbReference type="Proteomes" id="UP000274545">
    <property type="component" value="Unassembled WGS sequence"/>
</dbReference>
<feature type="transmembrane region" description="Helical" evidence="1">
    <location>
        <begin position="7"/>
        <end position="34"/>
    </location>
</feature>
<evidence type="ECO:0000256" key="1">
    <source>
        <dbReference type="SAM" id="Phobius"/>
    </source>
</evidence>
<keyword evidence="1" id="KW-1133">Transmembrane helix</keyword>
<name>A0A433ENH6_9MOLU</name>
<organism evidence="2 3">
    <name type="scientific">Spiroplasma poulsonii</name>
    <dbReference type="NCBI Taxonomy" id="2138"/>
    <lineage>
        <taxon>Bacteria</taxon>
        <taxon>Bacillati</taxon>
        <taxon>Mycoplasmatota</taxon>
        <taxon>Mollicutes</taxon>
        <taxon>Entomoplasmatales</taxon>
        <taxon>Spiroplasmataceae</taxon>
        <taxon>Spiroplasma</taxon>
    </lineage>
</organism>
<dbReference type="EMBL" id="RAHC01000013">
    <property type="protein sequence ID" value="RUP75876.1"/>
    <property type="molecule type" value="Genomic_DNA"/>
</dbReference>
<reference evidence="2 3" key="1">
    <citation type="journal article" date="2019" name="Genome Biol. Evol.">
        <title>Toxin and genome evolution in a Drosophila defensive symbiosis.</title>
        <authorList>
            <person name="Ballinger M.J."/>
            <person name="Gawryluk R.M."/>
            <person name="Perlman S.J."/>
        </authorList>
    </citation>
    <scope>NUCLEOTIDE SEQUENCE [LARGE SCALE GENOMIC DNA]</scope>
    <source>
        <strain evidence="3">sNeo</strain>
    </source>
</reference>
<evidence type="ECO:0000313" key="2">
    <source>
        <dbReference type="EMBL" id="RUP75876.1"/>
    </source>
</evidence>
<keyword evidence="1" id="KW-0472">Membrane</keyword>
<gene>
    <name evidence="2" type="ORF">D6D54_07500</name>
</gene>
<comment type="caution">
    <text evidence="2">The sequence shown here is derived from an EMBL/GenBank/DDBJ whole genome shotgun (WGS) entry which is preliminary data.</text>
</comment>